<gene>
    <name evidence="2" type="ORF">N177_3591</name>
</gene>
<keyword evidence="1" id="KW-0472">Membrane</keyword>
<evidence type="ECO:0000313" key="2">
    <source>
        <dbReference type="EMBL" id="ESR23523.1"/>
    </source>
</evidence>
<evidence type="ECO:0000313" key="3">
    <source>
        <dbReference type="Proteomes" id="UP000017819"/>
    </source>
</evidence>
<evidence type="ECO:0000256" key="1">
    <source>
        <dbReference type="SAM" id="Phobius"/>
    </source>
</evidence>
<evidence type="ECO:0008006" key="4">
    <source>
        <dbReference type="Google" id="ProtNLM"/>
    </source>
</evidence>
<dbReference type="STRING" id="631454.N177_3591"/>
<dbReference type="AlphaFoldDB" id="V4TAR4"/>
<dbReference type="eggNOG" id="ENOG5033A97">
    <property type="taxonomic scope" value="Bacteria"/>
</dbReference>
<sequence length="99" mass="11331">MTNQENEAGSGWRAPHVRFGKRSVPLPPYRWQRVTIGSLLIAGGSLGFLPVLGFWMIPLGVVFLSIDLAIARRWRRRFDVWWGRRRQRRHTGEGSSSTG</sequence>
<dbReference type="Proteomes" id="UP000017819">
    <property type="component" value="Unassembled WGS sequence"/>
</dbReference>
<keyword evidence="1" id="KW-0812">Transmembrane</keyword>
<accession>V4TAR4</accession>
<keyword evidence="1" id="KW-1133">Transmembrane helix</keyword>
<reference evidence="2 3" key="1">
    <citation type="journal article" date="2014" name="Genome Announc.">
        <title>Draft Genome Sequence of Lutibaculum baratangense Strain AMV1T, Isolated from a Mud Volcano in Andamans, India.</title>
        <authorList>
            <person name="Singh A."/>
            <person name="Sreenivas A."/>
            <person name="Sathyanarayana Reddy G."/>
            <person name="Pinnaka A.K."/>
            <person name="Shivaji S."/>
        </authorList>
    </citation>
    <scope>NUCLEOTIDE SEQUENCE [LARGE SCALE GENOMIC DNA]</scope>
    <source>
        <strain evidence="2 3">AMV1</strain>
    </source>
</reference>
<dbReference type="PATRIC" id="fig|631454.5.peg.3552"/>
<organism evidence="2 3">
    <name type="scientific">Lutibaculum baratangense AMV1</name>
    <dbReference type="NCBI Taxonomy" id="631454"/>
    <lineage>
        <taxon>Bacteria</taxon>
        <taxon>Pseudomonadati</taxon>
        <taxon>Pseudomonadota</taxon>
        <taxon>Alphaproteobacteria</taxon>
        <taxon>Hyphomicrobiales</taxon>
        <taxon>Tepidamorphaceae</taxon>
        <taxon>Lutibaculum</taxon>
    </lineage>
</organism>
<proteinExistence type="predicted"/>
<dbReference type="OrthoDB" id="5959103at2"/>
<name>V4TAR4_9HYPH</name>
<feature type="transmembrane region" description="Helical" evidence="1">
    <location>
        <begin position="48"/>
        <end position="70"/>
    </location>
</feature>
<protein>
    <recommendedName>
        <fullName evidence="4">Transmembrane protein</fullName>
    </recommendedName>
</protein>
<dbReference type="EMBL" id="AWXZ01000039">
    <property type="protein sequence ID" value="ESR23523.1"/>
    <property type="molecule type" value="Genomic_DNA"/>
</dbReference>
<keyword evidence="3" id="KW-1185">Reference proteome</keyword>
<comment type="caution">
    <text evidence="2">The sequence shown here is derived from an EMBL/GenBank/DDBJ whole genome shotgun (WGS) entry which is preliminary data.</text>
</comment>